<dbReference type="AlphaFoldDB" id="A0A2P2CFD2"/>
<keyword evidence="1" id="KW-0472">Membrane</keyword>
<dbReference type="SUPFAM" id="SSF53474">
    <property type="entry name" value="alpha/beta-Hydrolases"/>
    <property type="match status" value="1"/>
</dbReference>
<name>A0A2P2CFD2_9ZZZZ</name>
<accession>A0A2P2CFD2</accession>
<dbReference type="EMBL" id="CZKA01000078">
    <property type="protein sequence ID" value="CUR60653.1"/>
    <property type="molecule type" value="Genomic_DNA"/>
</dbReference>
<feature type="transmembrane region" description="Helical" evidence="1">
    <location>
        <begin position="274"/>
        <end position="292"/>
    </location>
</feature>
<evidence type="ECO:0000313" key="2">
    <source>
        <dbReference type="EMBL" id="CUR60653.1"/>
    </source>
</evidence>
<feature type="transmembrane region" description="Helical" evidence="1">
    <location>
        <begin position="722"/>
        <end position="742"/>
    </location>
</feature>
<dbReference type="InterPro" id="IPR029058">
    <property type="entry name" value="AB_hydrolase_fold"/>
</dbReference>
<feature type="transmembrane region" description="Helical" evidence="1">
    <location>
        <begin position="91"/>
        <end position="108"/>
    </location>
</feature>
<reference evidence="2" key="1">
    <citation type="submission" date="2015-08" db="EMBL/GenBank/DDBJ databases">
        <authorList>
            <person name="Babu N.S."/>
            <person name="Beckwith C.J."/>
            <person name="Beseler K.G."/>
            <person name="Brison A."/>
            <person name="Carone J.V."/>
            <person name="Caskin T.P."/>
            <person name="Diamond M."/>
            <person name="Durham M.E."/>
            <person name="Foxe J.M."/>
            <person name="Go M."/>
            <person name="Henderson B.A."/>
            <person name="Jones I.B."/>
            <person name="McGettigan J.A."/>
            <person name="Micheletti S.J."/>
            <person name="Nasrallah M.E."/>
            <person name="Ortiz D."/>
            <person name="Piller C.R."/>
            <person name="Privatt S.R."/>
            <person name="Schneider S.L."/>
            <person name="Sharp S."/>
            <person name="Smith T.C."/>
            <person name="Stanton J.D."/>
            <person name="Ullery H.E."/>
            <person name="Wilson R.J."/>
            <person name="Serrano M.G."/>
            <person name="Buck G."/>
            <person name="Lee V."/>
            <person name="Wang Y."/>
            <person name="Carvalho R."/>
            <person name="Voegtly L."/>
            <person name="Shi R."/>
            <person name="Duckworth R."/>
            <person name="Johnson A."/>
            <person name="Loviza R."/>
            <person name="Walstead R."/>
            <person name="Shah Z."/>
            <person name="Kiflezghi M."/>
            <person name="Wade K."/>
            <person name="Ball S.L."/>
            <person name="Bradley K.W."/>
            <person name="Asai D.J."/>
            <person name="Bowman C.A."/>
            <person name="Russell D.A."/>
            <person name="Pope W.H."/>
            <person name="Jacobs-Sera D."/>
            <person name="Hendrix R.W."/>
            <person name="Hatfull G.F."/>
        </authorList>
    </citation>
    <scope>NUCLEOTIDE SEQUENCE</scope>
</reference>
<keyword evidence="1" id="KW-1133">Transmembrane helix</keyword>
<feature type="transmembrane region" description="Helical" evidence="1">
    <location>
        <begin position="434"/>
        <end position="451"/>
    </location>
</feature>
<feature type="transmembrane region" description="Helical" evidence="1">
    <location>
        <begin position="357"/>
        <end position="376"/>
    </location>
</feature>
<protein>
    <recommendedName>
        <fullName evidence="3">Integral membrane protein</fullName>
    </recommendedName>
</protein>
<gene>
    <name evidence="2" type="ORF">NOCA280073</name>
</gene>
<feature type="transmembrane region" description="Helical" evidence="1">
    <location>
        <begin position="762"/>
        <end position="788"/>
    </location>
</feature>
<organism evidence="2">
    <name type="scientific">metagenome</name>
    <dbReference type="NCBI Taxonomy" id="256318"/>
    <lineage>
        <taxon>unclassified sequences</taxon>
        <taxon>metagenomes</taxon>
    </lineage>
</organism>
<proteinExistence type="predicted"/>
<feature type="transmembrane region" description="Helical" evidence="1">
    <location>
        <begin position="319"/>
        <end position="337"/>
    </location>
</feature>
<feature type="transmembrane region" description="Helical" evidence="1">
    <location>
        <begin position="654"/>
        <end position="677"/>
    </location>
</feature>
<feature type="transmembrane region" description="Helical" evidence="1">
    <location>
        <begin position="383"/>
        <end position="401"/>
    </location>
</feature>
<evidence type="ECO:0000256" key="1">
    <source>
        <dbReference type="SAM" id="Phobius"/>
    </source>
</evidence>
<keyword evidence="1" id="KW-0812">Transmembrane</keyword>
<evidence type="ECO:0008006" key="3">
    <source>
        <dbReference type="Google" id="ProtNLM"/>
    </source>
</evidence>
<sequence>MGIVMRKRFRAAPVTTPALELRIHGVHGTSPESMLGTSKPDQVAGDGLTGVFRSKDPLPLRRPRPEVAVEAYSWGALTSGVKGVLGWVQRALWMLLLPFALINLAYWARLHAGEDSLKGQRGATAIRWAAVLLTMLFVLTSCVIAMDLVGWQCYRGGTKSCEVLPGVLDFMMRLAPSQRMALTSLAPLAVVGILWSLSRQSLSRYEETKDTEAPRQVKAAAPAPEQLLRQQKFWTGSVRTGRLQRLHVAAGIAVVVAYSGFQVDDLSDQRWAGWSWWAAAALLVVIFASLWGSHPADVEHPGDGTNLSPDGLWWKLDRIVLGAALLLAAADVGWLFGDPLASGGWPQTQGWYGQSSWFVGVFVALTVLNTTVFVAGRMRTVPAVVTIVLFAASAVTIAIMSTDPTRAAKGGEDGLTEFRHRLATWLDERGMASVWWGLAVAAIYFVYLYQWHRRQGKQHASHAWSGGGAAVLLGASAWVALLFTTATVTASAEYLNGPEQSVADLSSTYPAVSGYLESGFDRTIDVGDDVVLVDAVVKVRPGSDPVLLQGRIRSKAPTVEGISLPAHRDALPDSTLRSAELTLDGTEVVLIDSCLYYPTPKRDTPTLCVPESDTYAPRVVLDVPEQRIIVESEAGQVRLDAAEATQATLVIPQVLIWTPIAQLVWLAGAVLVVLLCYRQLRRRLRTALRTQVKWDARVPLDSKRAVLGKRLNAAFAHRAERIVELLGGLTVAVVLVLLVLTSSGEAPAALVERSNWGWLANIARPLATLSLYAVLGLSAGLVMLGSYFRRSESTRKAVGVIWDLTTFWPRAVHPLAPPCYAERVVPEITTRIRWALRQSGRSIVVVSGHSQGSLIAAATLIRLKDEELDRVRFITYGSQIRALYGRVFPRAFGEDVVGYRKTPRAPRFKETFPDLARHSTPAPGRPSVGSLRDRLGTEHWVNLFRRTDPLGYRVFSDADSVWDRPVPEVPDAAAGEPGPPIMTHSGYQHTPVYRQVVGGWLDEKVVPPVPGSIDEFRPLPLP</sequence>
<feature type="transmembrane region" description="Helical" evidence="1">
    <location>
        <begin position="463"/>
        <end position="483"/>
    </location>
</feature>
<feature type="transmembrane region" description="Helical" evidence="1">
    <location>
        <begin position="128"/>
        <end position="149"/>
    </location>
</feature>